<dbReference type="EMBL" id="SORL01000008">
    <property type="protein sequence ID" value="TDY62630.1"/>
    <property type="molecule type" value="Genomic_DNA"/>
</dbReference>
<protein>
    <recommendedName>
        <fullName evidence="7">NlpE C-terminal OB domain-containing protein</fullName>
    </recommendedName>
</protein>
<name>A0A090W5G1_9FLAO</name>
<evidence type="ECO:0008006" key="7">
    <source>
        <dbReference type="Google" id="ProtNLM"/>
    </source>
</evidence>
<dbReference type="AlphaFoldDB" id="A0A090W5G1"/>
<evidence type="ECO:0000313" key="4">
    <source>
        <dbReference type="Proteomes" id="UP000029643"/>
    </source>
</evidence>
<dbReference type="EMBL" id="BBNQ01000008">
    <property type="protein sequence ID" value="GAL62762.1"/>
    <property type="molecule type" value="Genomic_DNA"/>
</dbReference>
<gene>
    <name evidence="3" type="ORF">DFQ06_2476</name>
    <name evidence="2" type="ORF">JCM19274_3172</name>
    <name evidence="1" type="ORF">JCM19300_3330</name>
</gene>
<dbReference type="STRING" id="221126.SAMN04489722_104152"/>
<accession>A0A090W5G1</accession>
<comment type="caution">
    <text evidence="1">The sequence shown here is derived from an EMBL/GenBank/DDBJ whole genome shotgun (WGS) entry which is preliminary data.</text>
</comment>
<evidence type="ECO:0000313" key="2">
    <source>
        <dbReference type="EMBL" id="GAL79760.1"/>
    </source>
</evidence>
<organism evidence="1 5">
    <name type="scientific">Algibacter lectus</name>
    <dbReference type="NCBI Taxonomy" id="221126"/>
    <lineage>
        <taxon>Bacteria</taxon>
        <taxon>Pseudomonadati</taxon>
        <taxon>Bacteroidota</taxon>
        <taxon>Flavobacteriia</taxon>
        <taxon>Flavobacteriales</taxon>
        <taxon>Flavobacteriaceae</taxon>
        <taxon>Algibacter</taxon>
    </lineage>
</organism>
<reference evidence="3 6" key="2">
    <citation type="submission" date="2019-03" db="EMBL/GenBank/DDBJ databases">
        <title>Genomic Encyclopedia of Type Strains, Phase III (KMG-III): the genomes of soil and plant-associated and newly described type strains.</title>
        <authorList>
            <person name="Whitman W."/>
        </authorList>
    </citation>
    <scope>NUCLEOTIDE SEQUENCE [LARGE SCALE GENOMIC DNA]</scope>
    <source>
        <strain evidence="3 6">CECT 8301</strain>
    </source>
</reference>
<dbReference type="RefSeq" id="WP_042497731.1">
    <property type="nucleotide sequence ID" value="NZ_BBNQ01000008.1"/>
</dbReference>
<evidence type="ECO:0000313" key="6">
    <source>
        <dbReference type="Proteomes" id="UP000294824"/>
    </source>
</evidence>
<evidence type="ECO:0000313" key="1">
    <source>
        <dbReference type="EMBL" id="GAL62762.1"/>
    </source>
</evidence>
<reference evidence="4 5" key="1">
    <citation type="journal article" date="2014" name="Genome Announc.">
        <title>Draft Genome Sequences of Marine Flavobacterium Algibacter lectus Strains SS8 and NR4.</title>
        <authorList>
            <person name="Takatani N."/>
            <person name="Nakanishi M."/>
            <person name="Meirelles P."/>
            <person name="Mino S."/>
            <person name="Suda W."/>
            <person name="Oshima K."/>
            <person name="Hattori M."/>
            <person name="Ohkuma M."/>
            <person name="Hosokawa M."/>
            <person name="Miyashita K."/>
            <person name="Thompson F.L."/>
            <person name="Niwa A."/>
            <person name="Sawabe T."/>
            <person name="Sawabe T."/>
        </authorList>
    </citation>
    <scope>NUCLEOTIDE SEQUENCE [LARGE SCALE GENOMIC DNA]</scope>
    <source>
        <strain evidence="2">JCM 19274</strain>
        <strain evidence="1 5">JCM 19300</strain>
        <strain evidence="4">JCM19274</strain>
    </source>
</reference>
<evidence type="ECO:0000313" key="3">
    <source>
        <dbReference type="EMBL" id="TDY62630.1"/>
    </source>
</evidence>
<dbReference type="Proteomes" id="UP000294824">
    <property type="component" value="Unassembled WGS sequence"/>
</dbReference>
<dbReference type="OrthoDB" id="1143948at2"/>
<dbReference type="Proteomes" id="UP000029644">
    <property type="component" value="Unassembled WGS sequence"/>
</dbReference>
<dbReference type="EMBL" id="BBNU01000007">
    <property type="protein sequence ID" value="GAL79760.1"/>
    <property type="molecule type" value="Genomic_DNA"/>
</dbReference>
<evidence type="ECO:0000313" key="5">
    <source>
        <dbReference type="Proteomes" id="UP000029644"/>
    </source>
</evidence>
<sequence>MKKLGILVLCISLFVSCKNDSKSTETIYQDDDLTLLKGEFVYYDGAAVLQTSTEIYGVFITDKLEELNKQAEAFKKNKTDMVTVEIRGKVTQEQDKKILWENKVEVVKIISVKPAHNENEGLVKLGS</sequence>
<proteinExistence type="predicted"/>
<dbReference type="Proteomes" id="UP000029643">
    <property type="component" value="Unassembled WGS sequence"/>
</dbReference>
<dbReference type="PROSITE" id="PS51257">
    <property type="entry name" value="PROKAR_LIPOPROTEIN"/>
    <property type="match status" value="1"/>
</dbReference>
<keyword evidence="6" id="KW-1185">Reference proteome</keyword>
<accession>A0A4R8MAI0</accession>